<dbReference type="SUPFAM" id="SSF52540">
    <property type="entry name" value="P-loop containing nucleoside triphosphate hydrolases"/>
    <property type="match status" value="1"/>
</dbReference>
<dbReference type="AlphaFoldDB" id="A0A3R7EDC6"/>
<accession>A0A3R7EDC6</accession>
<dbReference type="RefSeq" id="WP_120245495.1">
    <property type="nucleotide sequence ID" value="NZ_RAPO01000003.1"/>
</dbReference>
<evidence type="ECO:0000313" key="2">
    <source>
        <dbReference type="Proteomes" id="UP000283805"/>
    </source>
</evidence>
<dbReference type="Gene3D" id="3.40.50.300">
    <property type="entry name" value="P-loop containing nucleotide triphosphate hydrolases"/>
    <property type="match status" value="1"/>
</dbReference>
<keyword evidence="2" id="KW-1185">Reference proteome</keyword>
<gene>
    <name evidence="1" type="ORF">ATJ93_3111</name>
</gene>
<keyword evidence="1" id="KW-0418">Kinase</keyword>
<dbReference type="GO" id="GO:0016301">
    <property type="term" value="F:kinase activity"/>
    <property type="evidence" value="ECO:0007669"/>
    <property type="project" value="UniProtKB-KW"/>
</dbReference>
<sequence length="158" mass="18144">MIVVICGPPGAGKTTLTNRVRERLETRDVPVAVETLHSDDFSSRTYDQLYERARDATAEITLVDGTFYRREWQTQFRTLPEVRVVHVTASLETCLERNRTRADPIAEQGVHVVYREFDEPDAEVTIDTDRQSVPEAVDRILIALEEWGWLESKPDVSR</sequence>
<proteinExistence type="predicted"/>
<dbReference type="Proteomes" id="UP000283805">
    <property type="component" value="Unassembled WGS sequence"/>
</dbReference>
<comment type="caution">
    <text evidence="1">The sequence shown here is derived from an EMBL/GenBank/DDBJ whole genome shotgun (WGS) entry which is preliminary data.</text>
</comment>
<evidence type="ECO:0000313" key="1">
    <source>
        <dbReference type="EMBL" id="RKD93487.1"/>
    </source>
</evidence>
<keyword evidence="1" id="KW-0808">Transferase</keyword>
<dbReference type="EMBL" id="RAPO01000003">
    <property type="protein sequence ID" value="RKD93487.1"/>
    <property type="molecule type" value="Genomic_DNA"/>
</dbReference>
<protein>
    <submittedName>
        <fullName evidence="1">Adenylylsulfate kinase</fullName>
    </submittedName>
</protein>
<dbReference type="InterPro" id="IPR027417">
    <property type="entry name" value="P-loop_NTPase"/>
</dbReference>
<name>A0A3R7EDC6_9EURY</name>
<dbReference type="OrthoDB" id="28808at2157"/>
<organism evidence="1 2">
    <name type="scientific">Halopiger aswanensis</name>
    <dbReference type="NCBI Taxonomy" id="148449"/>
    <lineage>
        <taxon>Archaea</taxon>
        <taxon>Methanobacteriati</taxon>
        <taxon>Methanobacteriota</taxon>
        <taxon>Stenosarchaea group</taxon>
        <taxon>Halobacteria</taxon>
        <taxon>Halobacteriales</taxon>
        <taxon>Natrialbaceae</taxon>
        <taxon>Halopiger</taxon>
    </lineage>
</organism>
<dbReference type="Pfam" id="PF13671">
    <property type="entry name" value="AAA_33"/>
    <property type="match status" value="1"/>
</dbReference>
<reference evidence="1 2" key="1">
    <citation type="submission" date="2018-09" db="EMBL/GenBank/DDBJ databases">
        <title>Genomic Encyclopedia of Archaeal and Bacterial Type Strains, Phase II (KMG-II): from individual species to whole genera.</title>
        <authorList>
            <person name="Goeker M."/>
        </authorList>
    </citation>
    <scope>NUCLEOTIDE SEQUENCE [LARGE SCALE GENOMIC DNA]</scope>
    <source>
        <strain evidence="1 2">DSM 13151</strain>
    </source>
</reference>